<name>A0A915ZQF9_9GLOM</name>
<dbReference type="OrthoDB" id="10398930at2759"/>
<dbReference type="Proteomes" id="UP000684084">
    <property type="component" value="Unassembled WGS sequence"/>
</dbReference>
<reference evidence="1" key="1">
    <citation type="submission" date="2020-05" db="EMBL/GenBank/DDBJ databases">
        <authorList>
            <person name="Rincon C."/>
            <person name="Sanders R I."/>
            <person name="Robbins C."/>
            <person name="Chaturvedi A."/>
        </authorList>
    </citation>
    <scope>NUCLEOTIDE SEQUENCE</scope>
    <source>
        <strain evidence="1">CHB12</strain>
    </source>
</reference>
<dbReference type="AlphaFoldDB" id="A0A915ZQF9"/>
<organism evidence="1 2">
    <name type="scientific">Rhizophagus irregularis</name>
    <dbReference type="NCBI Taxonomy" id="588596"/>
    <lineage>
        <taxon>Eukaryota</taxon>
        <taxon>Fungi</taxon>
        <taxon>Fungi incertae sedis</taxon>
        <taxon>Mucoromycota</taxon>
        <taxon>Glomeromycotina</taxon>
        <taxon>Glomeromycetes</taxon>
        <taxon>Glomerales</taxon>
        <taxon>Glomeraceae</taxon>
        <taxon>Rhizophagus</taxon>
    </lineage>
</organism>
<sequence>MTLAIVTENIIQPWLEKRLHEILSNIDLYVNNKLSRFPIQENLLELESFFSKENFLRNLNDLIRTFLKCKFLKMKKEKAATKVAWRVLRFILMGPMMMTAATEQLPQQNAQQKWTQRSKLINTTNAIILPVY</sequence>
<dbReference type="EMBL" id="CAGKOT010000048">
    <property type="protein sequence ID" value="CAB5383205.1"/>
    <property type="molecule type" value="Genomic_DNA"/>
</dbReference>
<dbReference type="VEuPathDB" id="FungiDB:RhiirFUN_025497"/>
<accession>A0A915ZQF9</accession>
<evidence type="ECO:0000313" key="2">
    <source>
        <dbReference type="Proteomes" id="UP000684084"/>
    </source>
</evidence>
<proteinExistence type="predicted"/>
<gene>
    <name evidence="1" type="ORF">CHRIB12_LOCUS18300</name>
</gene>
<protein>
    <submittedName>
        <fullName evidence="1">Uncharacterized protein</fullName>
    </submittedName>
</protein>
<comment type="caution">
    <text evidence="1">The sequence shown here is derived from an EMBL/GenBank/DDBJ whole genome shotgun (WGS) entry which is preliminary data.</text>
</comment>
<evidence type="ECO:0000313" key="1">
    <source>
        <dbReference type="EMBL" id="CAB5383205.1"/>
    </source>
</evidence>